<dbReference type="PANTHER" id="PTHR21666:SF270">
    <property type="entry name" value="MUREIN HYDROLASE ACTIVATOR ENVC"/>
    <property type="match status" value="1"/>
</dbReference>
<keyword evidence="3" id="KW-1185">Reference proteome</keyword>
<accession>A0ABU5THA0</accession>
<feature type="domain" description="LysM" evidence="1">
    <location>
        <begin position="80"/>
        <end position="124"/>
    </location>
</feature>
<dbReference type="RefSeq" id="WP_323260943.1">
    <property type="nucleotide sequence ID" value="NZ_JAYGIE010000025.1"/>
</dbReference>
<dbReference type="Pfam" id="PF01551">
    <property type="entry name" value="Peptidase_M23"/>
    <property type="match status" value="1"/>
</dbReference>
<dbReference type="CDD" id="cd12797">
    <property type="entry name" value="M23_peptidase"/>
    <property type="match status" value="1"/>
</dbReference>
<dbReference type="InterPro" id="IPR050570">
    <property type="entry name" value="Cell_wall_metabolism_enzyme"/>
</dbReference>
<evidence type="ECO:0000313" key="2">
    <source>
        <dbReference type="EMBL" id="MEA5477423.1"/>
    </source>
</evidence>
<evidence type="ECO:0000313" key="3">
    <source>
        <dbReference type="Proteomes" id="UP001301388"/>
    </source>
</evidence>
<dbReference type="EMBL" id="JAYGIE010000025">
    <property type="protein sequence ID" value="MEA5477423.1"/>
    <property type="molecule type" value="Genomic_DNA"/>
</dbReference>
<dbReference type="PANTHER" id="PTHR21666">
    <property type="entry name" value="PEPTIDASE-RELATED"/>
    <property type="match status" value="1"/>
</dbReference>
<dbReference type="InterPro" id="IPR036779">
    <property type="entry name" value="LysM_dom_sf"/>
</dbReference>
<sequence length="390" mass="43023">MAVSPAIVRTDTTPKVDLTNWWESQNIGAKVHQVQAGDTLYKLTQLYHVDAAAIATSNGISAVTDLPIGTQLVIPPIEGIVYKVQPDDTLSQIANLYQVPQQAISQASGILATDYLRIEQPLVIPGDVSSLIQRREGKTKQELVLKRDMLRQRLLQLTNEVPPLTSLYSSQFTEQPLTDKSWISRFHFQGVQIPTELAMLPESEARMTTVEMFRLTKDLETLDRLVTNQEQLIASTIPNSDNRNQLQTNLPTLSAKDHSIDKSTNSEFIWPTQGTISSGYGWRWGKIHQGIDIAAPVGTPVWAAATGIVEFAGWDDSGYGNMLDIRHRDGSITRYAHLNVLFVKQGDTVTQSQVVAAVGSTGNSTGPHLHFEIRPQGSIATDPMAYLAKQ</sequence>
<name>A0ABU5THA0_9CYAN</name>
<evidence type="ECO:0000259" key="1">
    <source>
        <dbReference type="PROSITE" id="PS51782"/>
    </source>
</evidence>
<dbReference type="InterPro" id="IPR018392">
    <property type="entry name" value="LysM"/>
</dbReference>
<dbReference type="SUPFAM" id="SSF51261">
    <property type="entry name" value="Duplicated hybrid motif"/>
    <property type="match status" value="1"/>
</dbReference>
<dbReference type="Pfam" id="PF01476">
    <property type="entry name" value="LysM"/>
    <property type="match status" value="2"/>
</dbReference>
<reference evidence="2 3" key="1">
    <citation type="submission" date="2023-12" db="EMBL/GenBank/DDBJ databases">
        <title>Baltic Sea Cyanobacteria.</title>
        <authorList>
            <person name="Delbaje E."/>
            <person name="Fewer D.P."/>
            <person name="Shishido T.K."/>
        </authorList>
    </citation>
    <scope>NUCLEOTIDE SEQUENCE [LARGE SCALE GENOMIC DNA]</scope>
    <source>
        <strain evidence="2 3">UHCC 0370</strain>
    </source>
</reference>
<feature type="domain" description="LysM" evidence="1">
    <location>
        <begin position="30"/>
        <end position="74"/>
    </location>
</feature>
<organism evidence="2 3">
    <name type="scientific">Pseudanabaena galeata UHCC 0370</name>
    <dbReference type="NCBI Taxonomy" id="3110310"/>
    <lineage>
        <taxon>Bacteria</taxon>
        <taxon>Bacillati</taxon>
        <taxon>Cyanobacteriota</taxon>
        <taxon>Cyanophyceae</taxon>
        <taxon>Pseudanabaenales</taxon>
        <taxon>Pseudanabaenaceae</taxon>
        <taxon>Pseudanabaena</taxon>
    </lineage>
</organism>
<dbReference type="InterPro" id="IPR016047">
    <property type="entry name" value="M23ase_b-sheet_dom"/>
</dbReference>
<dbReference type="Gene3D" id="2.70.70.10">
    <property type="entry name" value="Glucose Permease (Domain IIA)"/>
    <property type="match status" value="1"/>
</dbReference>
<protein>
    <submittedName>
        <fullName evidence="2">Peptidoglycan DD-metalloendopeptidase family protein</fullName>
    </submittedName>
</protein>
<proteinExistence type="predicted"/>
<dbReference type="InterPro" id="IPR011055">
    <property type="entry name" value="Dup_hybrid_motif"/>
</dbReference>
<dbReference type="SUPFAM" id="SSF54106">
    <property type="entry name" value="LysM domain"/>
    <property type="match status" value="2"/>
</dbReference>
<gene>
    <name evidence="2" type="ORF">VB774_07300</name>
</gene>
<comment type="caution">
    <text evidence="2">The sequence shown here is derived from an EMBL/GenBank/DDBJ whole genome shotgun (WGS) entry which is preliminary data.</text>
</comment>
<dbReference type="SMART" id="SM00257">
    <property type="entry name" value="LysM"/>
    <property type="match status" value="2"/>
</dbReference>
<dbReference type="Gene3D" id="3.10.350.10">
    <property type="entry name" value="LysM domain"/>
    <property type="match status" value="2"/>
</dbReference>
<dbReference type="CDD" id="cd00118">
    <property type="entry name" value="LysM"/>
    <property type="match status" value="2"/>
</dbReference>
<dbReference type="PROSITE" id="PS51782">
    <property type="entry name" value="LYSM"/>
    <property type="match status" value="2"/>
</dbReference>
<dbReference type="Proteomes" id="UP001301388">
    <property type="component" value="Unassembled WGS sequence"/>
</dbReference>